<dbReference type="AlphaFoldDB" id="H0I1H0"/>
<evidence type="ECO:0000313" key="2">
    <source>
        <dbReference type="EMBL" id="EHK53162.1"/>
    </source>
</evidence>
<keyword evidence="3" id="KW-1185">Reference proteome</keyword>
<dbReference type="PATRIC" id="fig|1107882.3.peg.6104"/>
<gene>
    <name evidence="2" type="ORF">MAXJ12_31537</name>
</gene>
<evidence type="ECO:0000313" key="3">
    <source>
        <dbReference type="Proteomes" id="UP000003250"/>
    </source>
</evidence>
<proteinExistence type="predicted"/>
<accession>H0I1H0</accession>
<dbReference type="InterPro" id="IPR041682">
    <property type="entry name" value="AAA_14"/>
</dbReference>
<dbReference type="PANTHER" id="PTHR43566:SF2">
    <property type="entry name" value="DUF4143 DOMAIN-CONTAINING PROTEIN"/>
    <property type="match status" value="1"/>
</dbReference>
<dbReference type="EMBL" id="AHAM01000282">
    <property type="protein sequence ID" value="EHK53162.1"/>
    <property type="molecule type" value="Genomic_DNA"/>
</dbReference>
<name>H0I1H0_9HYPH</name>
<dbReference type="Pfam" id="PF13173">
    <property type="entry name" value="AAA_14"/>
    <property type="match status" value="1"/>
</dbReference>
<evidence type="ECO:0000259" key="1">
    <source>
        <dbReference type="Pfam" id="PF13173"/>
    </source>
</evidence>
<dbReference type="OrthoDB" id="9771844at2"/>
<feature type="domain" description="AAA" evidence="1">
    <location>
        <begin position="31"/>
        <end position="91"/>
    </location>
</feature>
<reference evidence="2 3" key="1">
    <citation type="journal article" date="2012" name="J. Bacteriol.">
        <title>Draft Genome Sequence of Mesorhizobium alhagi CCNWXJ12-2T, a Novel Salt-Resistant Species Isolated from the Desert of Northwestern China.</title>
        <authorList>
            <person name="Zhou M."/>
            <person name="Chen W."/>
            <person name="Chen H."/>
            <person name="Wei G."/>
        </authorList>
    </citation>
    <scope>NUCLEOTIDE SEQUENCE [LARGE SCALE GENOMIC DNA]</scope>
    <source>
        <strain evidence="2 3">CCNWXJ12-2</strain>
    </source>
</reference>
<sequence>MSEKRIKGYRSLDKAAQSDPVGFLRGMIGPIIDEIQRAPELLLALMESVNSHPRPGRFLLTASANLMTLPRVADSLAGRMEVVRLLPLAVSDWWA</sequence>
<dbReference type="Proteomes" id="UP000003250">
    <property type="component" value="Unassembled WGS sequence"/>
</dbReference>
<dbReference type="PANTHER" id="PTHR43566">
    <property type="entry name" value="CONSERVED PROTEIN"/>
    <property type="match status" value="1"/>
</dbReference>
<protein>
    <recommendedName>
        <fullName evidence="1">AAA domain-containing protein</fullName>
    </recommendedName>
</protein>
<dbReference type="RefSeq" id="WP_008839877.1">
    <property type="nucleotide sequence ID" value="NZ_AHAM01000282.1"/>
</dbReference>
<organism evidence="2 3">
    <name type="scientific">Mesorhizobium alhagi CCNWXJ12-2</name>
    <dbReference type="NCBI Taxonomy" id="1107882"/>
    <lineage>
        <taxon>Bacteria</taxon>
        <taxon>Pseudomonadati</taxon>
        <taxon>Pseudomonadota</taxon>
        <taxon>Alphaproteobacteria</taxon>
        <taxon>Hyphomicrobiales</taxon>
        <taxon>Phyllobacteriaceae</taxon>
        <taxon>Allomesorhizobium</taxon>
    </lineage>
</organism>